<organism evidence="1 2">
    <name type="scientific">Serratia fonticola</name>
    <dbReference type="NCBI Taxonomy" id="47917"/>
    <lineage>
        <taxon>Bacteria</taxon>
        <taxon>Pseudomonadati</taxon>
        <taxon>Pseudomonadota</taxon>
        <taxon>Gammaproteobacteria</taxon>
        <taxon>Enterobacterales</taxon>
        <taxon>Yersiniaceae</taxon>
        <taxon>Serratia</taxon>
    </lineage>
</organism>
<dbReference type="InterPro" id="IPR036624">
    <property type="entry name" value="Hcp1-lik_sf"/>
</dbReference>
<evidence type="ECO:0000313" key="2">
    <source>
        <dbReference type="Proteomes" id="UP000659084"/>
    </source>
</evidence>
<dbReference type="PANTHER" id="PTHR34319">
    <property type="entry name" value="MAJOR EXPORTED PROTEIN"/>
    <property type="match status" value="1"/>
</dbReference>
<reference evidence="1" key="1">
    <citation type="submission" date="2020-08" db="EMBL/GenBank/DDBJ databases">
        <title>Food and environmental bacterial isolates.</title>
        <authorList>
            <person name="Richter L."/>
            <person name="Du Plessis E.M."/>
            <person name="Duvenage S."/>
            <person name="Allam M."/>
            <person name="Korsten L."/>
        </authorList>
    </citation>
    <scope>NUCLEOTIDE SEQUENCE</scope>
    <source>
        <strain evidence="1">UPMP2127</strain>
    </source>
</reference>
<accession>A0AAW3WPN4</accession>
<evidence type="ECO:0000313" key="1">
    <source>
        <dbReference type="EMBL" id="MBC3213050.1"/>
    </source>
</evidence>
<proteinExistence type="predicted"/>
<dbReference type="NCBIfam" id="TIGR03344">
    <property type="entry name" value="VI_effect_Hcp1"/>
    <property type="match status" value="1"/>
</dbReference>
<dbReference type="Gene3D" id="2.30.110.20">
    <property type="entry name" value="Hcp1-like"/>
    <property type="match status" value="1"/>
</dbReference>
<dbReference type="Pfam" id="PF05638">
    <property type="entry name" value="T6SS_HCP"/>
    <property type="match status" value="1"/>
</dbReference>
<dbReference type="AlphaFoldDB" id="A0AAW3WPN4"/>
<dbReference type="RefSeq" id="WP_094981559.1">
    <property type="nucleotide sequence ID" value="NZ_CAMISB010000013.1"/>
</dbReference>
<dbReference type="InterPro" id="IPR052947">
    <property type="entry name" value="T6SS_Hcp1_domain"/>
</dbReference>
<dbReference type="PANTHER" id="PTHR34319:SF7">
    <property type="entry name" value="HNH ENDONUCLEASE DOMAIN-CONTAINING PROTEIN"/>
    <property type="match status" value="1"/>
</dbReference>
<protein>
    <submittedName>
        <fullName evidence="1">Hcp family type VI secretion system effector</fullName>
    </submittedName>
</protein>
<gene>
    <name evidence="1" type="ORF">H8J20_12950</name>
</gene>
<dbReference type="InterPro" id="IPR008514">
    <property type="entry name" value="T6SS_Hcp"/>
</dbReference>
<dbReference type="SUPFAM" id="SSF141452">
    <property type="entry name" value="Hcp1-like"/>
    <property type="match status" value="1"/>
</dbReference>
<dbReference type="Proteomes" id="UP000659084">
    <property type="component" value="Unassembled WGS sequence"/>
</dbReference>
<comment type="caution">
    <text evidence="1">The sequence shown here is derived from an EMBL/GenBank/DDBJ whole genome shotgun (WGS) entry which is preliminary data.</text>
</comment>
<name>A0AAW3WPN4_SERFO</name>
<dbReference type="EMBL" id="JACNYO010000011">
    <property type="protein sequence ID" value="MBC3213050.1"/>
    <property type="molecule type" value="Genomic_DNA"/>
</dbReference>
<sequence>MSFNIFLSLSGQQQGLISAGCNTMDSIGNRCQKNHPDEIQVLSLNHGVTREQHCNHLPVDVVKPIDKSSPLIALAVSNNEKLTAIFQVYWLNQSGVLEVFYEVKLTNATIISLNSTYPHVVNSAGVMPYESLSLKYESITWAHKIAGTSGYSIWDDRVY</sequence>